<organism evidence="7 8">
    <name type="scientific">Micromonospora qiuiae</name>
    <dbReference type="NCBI Taxonomy" id="502268"/>
    <lineage>
        <taxon>Bacteria</taxon>
        <taxon>Bacillati</taxon>
        <taxon>Actinomycetota</taxon>
        <taxon>Actinomycetes</taxon>
        <taxon>Micromonosporales</taxon>
        <taxon>Micromonosporaceae</taxon>
        <taxon>Micromonospora</taxon>
    </lineage>
</organism>
<gene>
    <name evidence="7" type="ORF">Vqi01_17660</name>
</gene>
<dbReference type="InterPro" id="IPR020846">
    <property type="entry name" value="MFS_dom"/>
</dbReference>
<feature type="transmembrane region" description="Helical" evidence="5">
    <location>
        <begin position="75"/>
        <end position="94"/>
    </location>
</feature>
<evidence type="ECO:0000256" key="2">
    <source>
        <dbReference type="ARBA" id="ARBA00022692"/>
    </source>
</evidence>
<evidence type="ECO:0000256" key="3">
    <source>
        <dbReference type="ARBA" id="ARBA00022989"/>
    </source>
</evidence>
<dbReference type="PROSITE" id="PS50850">
    <property type="entry name" value="MFS"/>
    <property type="match status" value="1"/>
</dbReference>
<dbReference type="PANTHER" id="PTHR23523:SF2">
    <property type="entry name" value="2-NITROIMIDAZOLE TRANSPORTER"/>
    <property type="match status" value="1"/>
</dbReference>
<name>A0ABQ4J8W9_9ACTN</name>
<feature type="transmembrane region" description="Helical" evidence="5">
    <location>
        <begin position="361"/>
        <end position="380"/>
    </location>
</feature>
<dbReference type="PRINTS" id="PR01035">
    <property type="entry name" value="TCRTETA"/>
</dbReference>
<feature type="transmembrane region" description="Helical" evidence="5">
    <location>
        <begin position="136"/>
        <end position="156"/>
    </location>
</feature>
<evidence type="ECO:0000256" key="5">
    <source>
        <dbReference type="SAM" id="Phobius"/>
    </source>
</evidence>
<accession>A0ABQ4J8W9</accession>
<sequence>MLLDRSRHTAGTTTLIGVVLLALNLRAAIAALSPLLPDVQADLGLSNVTAGLLTTLPVLCFGLFAPVATLLGRWIGGRPALLAAMVGIVLGSAVRTVPGMWWMLVGTVLIGIAITIGNVLVPAVVKQDFALRQGTVTALTTAALTGGAALAAGVAAPLAQTALGWQGAQLMVGGLAVVAAVVWAPQLRHRHTTVAVPAGGPSVLTSPVTWALATIMGTQSLVYYALLAWLPALLRDGGVSAADAGLALGLFNLLGIATAVATPVLAARLIDQRRLGVAVGAVWAAGLAGLLVAPAWYLLWAAVTGLAQGAGIGLALALIVLRARNSQSARRLSGTVQFIGYLMGAAGPLLFGMLYDASAGWSVPLAALVLASVTMAAAGYRAGRDRPV</sequence>
<keyword evidence="8" id="KW-1185">Reference proteome</keyword>
<reference evidence="7 8" key="1">
    <citation type="submission" date="2021-01" db="EMBL/GenBank/DDBJ databases">
        <title>Whole genome shotgun sequence of Verrucosispora qiuiae NBRC 106684.</title>
        <authorList>
            <person name="Komaki H."/>
            <person name="Tamura T."/>
        </authorList>
    </citation>
    <scope>NUCLEOTIDE SEQUENCE [LARGE SCALE GENOMIC DNA]</scope>
    <source>
        <strain evidence="7 8">NBRC 106684</strain>
    </source>
</reference>
<dbReference type="EMBL" id="BOPC01000023">
    <property type="protein sequence ID" value="GIJ26604.1"/>
    <property type="molecule type" value="Genomic_DNA"/>
</dbReference>
<feature type="transmembrane region" description="Helical" evidence="5">
    <location>
        <begin position="335"/>
        <end position="355"/>
    </location>
</feature>
<feature type="transmembrane region" description="Helical" evidence="5">
    <location>
        <begin position="208"/>
        <end position="232"/>
    </location>
</feature>
<dbReference type="SUPFAM" id="SSF103473">
    <property type="entry name" value="MFS general substrate transporter"/>
    <property type="match status" value="1"/>
</dbReference>
<feature type="transmembrane region" description="Helical" evidence="5">
    <location>
        <begin position="277"/>
        <end position="299"/>
    </location>
</feature>
<dbReference type="Proteomes" id="UP000653076">
    <property type="component" value="Unassembled WGS sequence"/>
</dbReference>
<feature type="transmembrane region" description="Helical" evidence="5">
    <location>
        <begin position="305"/>
        <end position="323"/>
    </location>
</feature>
<keyword evidence="3 5" id="KW-1133">Transmembrane helix</keyword>
<dbReference type="InterPro" id="IPR036259">
    <property type="entry name" value="MFS_trans_sf"/>
</dbReference>
<dbReference type="InterPro" id="IPR052524">
    <property type="entry name" value="MFS_Cyanate_Porter"/>
</dbReference>
<evidence type="ECO:0000256" key="1">
    <source>
        <dbReference type="ARBA" id="ARBA00004651"/>
    </source>
</evidence>
<comment type="subcellular location">
    <subcellularLocation>
        <location evidence="1">Cell membrane</location>
        <topology evidence="1">Multi-pass membrane protein</topology>
    </subcellularLocation>
</comment>
<evidence type="ECO:0000259" key="6">
    <source>
        <dbReference type="PROSITE" id="PS50850"/>
    </source>
</evidence>
<comment type="caution">
    <text evidence="7">The sequence shown here is derived from an EMBL/GenBank/DDBJ whole genome shotgun (WGS) entry which is preliminary data.</text>
</comment>
<evidence type="ECO:0000313" key="7">
    <source>
        <dbReference type="EMBL" id="GIJ26604.1"/>
    </source>
</evidence>
<feature type="transmembrane region" description="Helical" evidence="5">
    <location>
        <begin position="244"/>
        <end position="265"/>
    </location>
</feature>
<feature type="transmembrane region" description="Helical" evidence="5">
    <location>
        <begin position="48"/>
        <end position="68"/>
    </location>
</feature>
<feature type="transmembrane region" description="Helical" evidence="5">
    <location>
        <begin position="100"/>
        <end position="124"/>
    </location>
</feature>
<dbReference type="InterPro" id="IPR011701">
    <property type="entry name" value="MFS"/>
</dbReference>
<feature type="transmembrane region" description="Helical" evidence="5">
    <location>
        <begin position="12"/>
        <end position="36"/>
    </location>
</feature>
<evidence type="ECO:0000256" key="4">
    <source>
        <dbReference type="ARBA" id="ARBA00023136"/>
    </source>
</evidence>
<proteinExistence type="predicted"/>
<dbReference type="PANTHER" id="PTHR23523">
    <property type="match status" value="1"/>
</dbReference>
<feature type="transmembrane region" description="Helical" evidence="5">
    <location>
        <begin position="168"/>
        <end position="187"/>
    </location>
</feature>
<evidence type="ECO:0000313" key="8">
    <source>
        <dbReference type="Proteomes" id="UP000653076"/>
    </source>
</evidence>
<protein>
    <submittedName>
        <fullName evidence="7">MFS transporter</fullName>
    </submittedName>
</protein>
<keyword evidence="2 5" id="KW-0812">Transmembrane</keyword>
<dbReference type="Pfam" id="PF07690">
    <property type="entry name" value="MFS_1"/>
    <property type="match status" value="1"/>
</dbReference>
<dbReference type="Gene3D" id="1.20.1250.20">
    <property type="entry name" value="MFS general substrate transporter like domains"/>
    <property type="match status" value="2"/>
</dbReference>
<dbReference type="InterPro" id="IPR001958">
    <property type="entry name" value="Tet-R_TetA/multi-R_MdtG-like"/>
</dbReference>
<feature type="domain" description="Major facilitator superfamily (MFS) profile" evidence="6">
    <location>
        <begin position="10"/>
        <end position="388"/>
    </location>
</feature>
<keyword evidence="4 5" id="KW-0472">Membrane</keyword>